<comment type="subunit">
    <text evidence="3">Forms a complex with KhpB.</text>
</comment>
<dbReference type="InterPro" id="IPR015946">
    <property type="entry name" value="KH_dom-like_a/b"/>
</dbReference>
<dbReference type="InterPro" id="IPR009019">
    <property type="entry name" value="KH_sf_prok-type"/>
</dbReference>
<keyword evidence="3" id="KW-0143">Chaperone</keyword>
<dbReference type="AlphaFoldDB" id="A0A7G1G5U4"/>
<dbReference type="FunCoup" id="A0A7G1G5U4">
    <property type="interactions" value="222"/>
</dbReference>
<evidence type="ECO:0000256" key="2">
    <source>
        <dbReference type="ARBA" id="ARBA00022884"/>
    </source>
</evidence>
<dbReference type="GO" id="GO:0009252">
    <property type="term" value="P:peptidoglycan biosynthetic process"/>
    <property type="evidence" value="ECO:0007669"/>
    <property type="project" value="UniProtKB-UniRule"/>
</dbReference>
<dbReference type="EMBL" id="AP018712">
    <property type="protein sequence ID" value="BBE30676.1"/>
    <property type="molecule type" value="Genomic_DNA"/>
</dbReference>
<dbReference type="InterPro" id="IPR020627">
    <property type="entry name" value="KhpA"/>
</dbReference>
<keyword evidence="1 3" id="KW-0963">Cytoplasm</keyword>
<protein>
    <recommendedName>
        <fullName evidence="3">RNA-binding protein KhpA</fullName>
    </recommendedName>
    <alternativeName>
        <fullName evidence="3">KH-domain protein A</fullName>
    </alternativeName>
</protein>
<reference evidence="4 5" key="1">
    <citation type="submission" date="2018-06" db="EMBL/GenBank/DDBJ databases">
        <title>Genome sequencing of Oceanotoga sp. sy52.</title>
        <authorList>
            <person name="Mori K."/>
        </authorList>
    </citation>
    <scope>NUCLEOTIDE SEQUENCE [LARGE SCALE GENOMIC DNA]</scope>
    <source>
        <strain evidence="5">sy52</strain>
    </source>
</reference>
<name>A0A7G1G5U4_9BACT</name>
<dbReference type="PANTHER" id="PTHR34654:SF1">
    <property type="entry name" value="RNA-BINDING PROTEIN KHPA"/>
    <property type="match status" value="1"/>
</dbReference>
<dbReference type="GO" id="GO:0003723">
    <property type="term" value="F:RNA binding"/>
    <property type="evidence" value="ECO:0007669"/>
    <property type="project" value="UniProtKB-UniRule"/>
</dbReference>
<dbReference type="HAMAP" id="MF_00088">
    <property type="entry name" value="KhpA"/>
    <property type="match status" value="1"/>
</dbReference>
<evidence type="ECO:0000313" key="4">
    <source>
        <dbReference type="EMBL" id="BBE30676.1"/>
    </source>
</evidence>
<organism evidence="4 5">
    <name type="scientific">Tepiditoga spiralis</name>
    <dbReference type="NCBI Taxonomy" id="2108365"/>
    <lineage>
        <taxon>Bacteria</taxon>
        <taxon>Thermotogati</taxon>
        <taxon>Thermotogota</taxon>
        <taxon>Thermotogae</taxon>
        <taxon>Petrotogales</taxon>
        <taxon>Petrotogaceae</taxon>
        <taxon>Tepiditoga</taxon>
    </lineage>
</organism>
<proteinExistence type="inferred from homology"/>
<dbReference type="KEGG" id="ocy:OSSY52_08170"/>
<dbReference type="InParanoid" id="A0A7G1G5U4"/>
<gene>
    <name evidence="3" type="primary">khpA</name>
    <name evidence="4" type="ORF">OSSY52_08170</name>
</gene>
<keyword evidence="2 3" id="KW-0694">RNA-binding</keyword>
<sequence>MKSLLENILKRIVKNPEDIMIIERDEETQKIFEISVNSGDVGQIIGKDGRTIKSINTILNAAKGIDGKKFVLKVLR</sequence>
<dbReference type="Gene3D" id="3.30.300.20">
    <property type="match status" value="1"/>
</dbReference>
<keyword evidence="3" id="KW-0961">Cell wall biogenesis/degradation</keyword>
<dbReference type="GO" id="GO:0071555">
    <property type="term" value="P:cell wall organization"/>
    <property type="evidence" value="ECO:0007669"/>
    <property type="project" value="UniProtKB-KW"/>
</dbReference>
<dbReference type="GO" id="GO:0005737">
    <property type="term" value="C:cytoplasm"/>
    <property type="evidence" value="ECO:0007669"/>
    <property type="project" value="UniProtKB-SubCell"/>
</dbReference>
<dbReference type="RefSeq" id="WP_190615750.1">
    <property type="nucleotide sequence ID" value="NZ_AP018712.1"/>
</dbReference>
<comment type="function">
    <text evidence="3">A probable RNA chaperone. Forms a complex with KhpB which binds to cellular RNA and controls its expression. Plays a role in peptidoglycan (PG) homeostasis and cell length regulation.</text>
</comment>
<dbReference type="Proteomes" id="UP000516361">
    <property type="component" value="Chromosome"/>
</dbReference>
<keyword evidence="3" id="KW-0133">Cell shape</keyword>
<dbReference type="PANTHER" id="PTHR34654">
    <property type="entry name" value="UPF0109 PROTEIN SCO5592"/>
    <property type="match status" value="1"/>
</dbReference>
<dbReference type="SUPFAM" id="SSF54814">
    <property type="entry name" value="Prokaryotic type KH domain (KH-domain type II)"/>
    <property type="match status" value="1"/>
</dbReference>
<comment type="subcellular location">
    <subcellularLocation>
        <location evidence="3">Cytoplasm</location>
    </subcellularLocation>
</comment>
<accession>A0A7G1G5U4</accession>
<dbReference type="GO" id="GO:0008360">
    <property type="term" value="P:regulation of cell shape"/>
    <property type="evidence" value="ECO:0007669"/>
    <property type="project" value="UniProtKB-KW"/>
</dbReference>
<keyword evidence="5" id="KW-1185">Reference proteome</keyword>
<evidence type="ECO:0000256" key="3">
    <source>
        <dbReference type="HAMAP-Rule" id="MF_00088"/>
    </source>
</evidence>
<dbReference type="Pfam" id="PF13083">
    <property type="entry name" value="KH_KhpA-B"/>
    <property type="match status" value="1"/>
</dbReference>
<comment type="similarity">
    <text evidence="3">Belongs to the KhpA RNA-binding protein family.</text>
</comment>
<evidence type="ECO:0000313" key="5">
    <source>
        <dbReference type="Proteomes" id="UP000516361"/>
    </source>
</evidence>
<evidence type="ECO:0000256" key="1">
    <source>
        <dbReference type="ARBA" id="ARBA00022490"/>
    </source>
</evidence>
<dbReference type="CDD" id="cd22533">
    <property type="entry name" value="KH-II_YlqC-like"/>
    <property type="match status" value="1"/>
</dbReference>
<dbReference type="PROSITE" id="PS50084">
    <property type="entry name" value="KH_TYPE_1"/>
    <property type="match status" value="1"/>
</dbReference>